<evidence type="ECO:0000256" key="4">
    <source>
        <dbReference type="PROSITE-ProRule" id="PRU00335"/>
    </source>
</evidence>
<gene>
    <name evidence="6" type="ORF">LJ752_15955</name>
</gene>
<feature type="DNA-binding region" description="H-T-H motif" evidence="4">
    <location>
        <begin position="31"/>
        <end position="50"/>
    </location>
</feature>
<keyword evidence="7" id="KW-1185">Reference proteome</keyword>
<dbReference type="InterPro" id="IPR009057">
    <property type="entry name" value="Homeodomain-like_sf"/>
</dbReference>
<dbReference type="SUPFAM" id="SSF46689">
    <property type="entry name" value="Homeodomain-like"/>
    <property type="match status" value="1"/>
</dbReference>
<protein>
    <submittedName>
        <fullName evidence="6">TetR family transcriptional regulator</fullName>
    </submittedName>
</protein>
<evidence type="ECO:0000256" key="2">
    <source>
        <dbReference type="ARBA" id="ARBA00023125"/>
    </source>
</evidence>
<dbReference type="SUPFAM" id="SSF48498">
    <property type="entry name" value="Tetracyclin repressor-like, C-terminal domain"/>
    <property type="match status" value="1"/>
</dbReference>
<dbReference type="PANTHER" id="PTHR30055:SF234">
    <property type="entry name" value="HTH-TYPE TRANSCRIPTIONAL REGULATOR BETI"/>
    <property type="match status" value="1"/>
</dbReference>
<feature type="domain" description="HTH tetR-type" evidence="5">
    <location>
        <begin position="8"/>
        <end position="68"/>
    </location>
</feature>
<evidence type="ECO:0000313" key="6">
    <source>
        <dbReference type="EMBL" id="MCC3267529.1"/>
    </source>
</evidence>
<accession>A0ABS8GLR0</accession>
<dbReference type="Pfam" id="PF17931">
    <property type="entry name" value="TetR_C_23"/>
    <property type="match status" value="1"/>
</dbReference>
<dbReference type="InterPro" id="IPR023772">
    <property type="entry name" value="DNA-bd_HTH_TetR-type_CS"/>
</dbReference>
<dbReference type="PRINTS" id="PR00455">
    <property type="entry name" value="HTHTETR"/>
</dbReference>
<dbReference type="InterPro" id="IPR001647">
    <property type="entry name" value="HTH_TetR"/>
</dbReference>
<sequence>MAATAKSEQTRRLLIDSALALFRSQGYANTTMRCIAETAGVSVGNAYYYFRSKDELVAELYRFLQDEHRSRALPLLRDGHNLGEHLRAVLLANLDVMGPYHDFGAHFLRTAMPPSSASPRGSRNGAADTGVGRAKSIALFRQAVTVSRPQPPLAIRDDLPELLWLVHMGVTLFWIYDRSPGQRRSRRLVENVAPLAAKLVILSRLPVVRNIVEDVVHLFQGARRDD</sequence>
<keyword evidence="2 4" id="KW-0238">DNA-binding</keyword>
<evidence type="ECO:0000313" key="7">
    <source>
        <dbReference type="Proteomes" id="UP001139168"/>
    </source>
</evidence>
<dbReference type="InterPro" id="IPR050109">
    <property type="entry name" value="HTH-type_TetR-like_transc_reg"/>
</dbReference>
<dbReference type="PROSITE" id="PS01081">
    <property type="entry name" value="HTH_TETR_1"/>
    <property type="match status" value="1"/>
</dbReference>
<name>A0ABS8GLR0_9MICC</name>
<dbReference type="EMBL" id="JAJFZQ010000011">
    <property type="protein sequence ID" value="MCC3267529.1"/>
    <property type="molecule type" value="Genomic_DNA"/>
</dbReference>
<reference evidence="6" key="1">
    <citation type="submission" date="2021-10" db="EMBL/GenBank/DDBJ databases">
        <title>Novel species in genus Arthrobacter.</title>
        <authorList>
            <person name="Liu Y."/>
        </authorList>
    </citation>
    <scope>NUCLEOTIDE SEQUENCE</scope>
    <source>
        <strain evidence="6">Zg-Y786</strain>
    </source>
</reference>
<evidence type="ECO:0000259" key="5">
    <source>
        <dbReference type="PROSITE" id="PS50977"/>
    </source>
</evidence>
<dbReference type="Proteomes" id="UP001139168">
    <property type="component" value="Unassembled WGS sequence"/>
</dbReference>
<dbReference type="InterPro" id="IPR041673">
    <property type="entry name" value="TetR_C_23"/>
</dbReference>
<dbReference type="PANTHER" id="PTHR30055">
    <property type="entry name" value="HTH-TYPE TRANSCRIPTIONAL REGULATOR RUTR"/>
    <property type="match status" value="1"/>
</dbReference>
<evidence type="ECO:0000256" key="3">
    <source>
        <dbReference type="ARBA" id="ARBA00023163"/>
    </source>
</evidence>
<keyword evidence="1" id="KW-0805">Transcription regulation</keyword>
<dbReference type="Pfam" id="PF00440">
    <property type="entry name" value="TetR_N"/>
    <property type="match status" value="1"/>
</dbReference>
<dbReference type="RefSeq" id="WP_227892470.1">
    <property type="nucleotide sequence ID" value="NZ_JAJFZQ010000011.1"/>
</dbReference>
<keyword evidence="3" id="KW-0804">Transcription</keyword>
<comment type="caution">
    <text evidence="6">The sequence shown here is derived from an EMBL/GenBank/DDBJ whole genome shotgun (WGS) entry which is preliminary data.</text>
</comment>
<dbReference type="PROSITE" id="PS50977">
    <property type="entry name" value="HTH_TETR_2"/>
    <property type="match status" value="1"/>
</dbReference>
<dbReference type="InterPro" id="IPR036271">
    <property type="entry name" value="Tet_transcr_reg_TetR-rel_C_sf"/>
</dbReference>
<organism evidence="6 7">
    <name type="scientific">Arthrobacter gengyunqii</name>
    <dbReference type="NCBI Taxonomy" id="2886940"/>
    <lineage>
        <taxon>Bacteria</taxon>
        <taxon>Bacillati</taxon>
        <taxon>Actinomycetota</taxon>
        <taxon>Actinomycetes</taxon>
        <taxon>Micrococcales</taxon>
        <taxon>Micrococcaceae</taxon>
        <taxon>Arthrobacter</taxon>
    </lineage>
</organism>
<proteinExistence type="predicted"/>
<evidence type="ECO:0000256" key="1">
    <source>
        <dbReference type="ARBA" id="ARBA00023015"/>
    </source>
</evidence>
<dbReference type="Gene3D" id="1.10.357.10">
    <property type="entry name" value="Tetracycline Repressor, domain 2"/>
    <property type="match status" value="1"/>
</dbReference>